<comment type="caution">
    <text evidence="4">The sequence shown here is derived from an EMBL/GenBank/DDBJ whole genome shotgun (WGS) entry which is preliminary data.</text>
</comment>
<feature type="region of interest" description="Disordered" evidence="1">
    <location>
        <begin position="122"/>
        <end position="144"/>
    </location>
</feature>
<dbReference type="RefSeq" id="WP_188500854.1">
    <property type="nucleotide sequence ID" value="NZ_BMFP01000002.1"/>
</dbReference>
<organism evidence="4 5">
    <name type="scientific">Pontibacter amylolyticus</name>
    <dbReference type="NCBI Taxonomy" id="1424080"/>
    <lineage>
        <taxon>Bacteria</taxon>
        <taxon>Pseudomonadati</taxon>
        <taxon>Bacteroidota</taxon>
        <taxon>Cytophagia</taxon>
        <taxon>Cytophagales</taxon>
        <taxon>Hymenobacteraceae</taxon>
        <taxon>Pontibacter</taxon>
    </lineage>
</organism>
<evidence type="ECO:0008006" key="6">
    <source>
        <dbReference type="Google" id="ProtNLM"/>
    </source>
</evidence>
<protein>
    <recommendedName>
        <fullName evidence="6">T9SS type A sorting domain-containing protein</fullName>
    </recommendedName>
</protein>
<reference evidence="5" key="1">
    <citation type="journal article" date="2019" name="Int. J. Syst. Evol. Microbiol.">
        <title>The Global Catalogue of Microorganisms (GCM) 10K type strain sequencing project: providing services to taxonomists for standard genome sequencing and annotation.</title>
        <authorList>
            <consortium name="The Broad Institute Genomics Platform"/>
            <consortium name="The Broad Institute Genome Sequencing Center for Infectious Disease"/>
            <person name="Wu L."/>
            <person name="Ma J."/>
        </authorList>
    </citation>
    <scope>NUCLEOTIDE SEQUENCE [LARGE SCALE GENOMIC DNA]</scope>
    <source>
        <strain evidence="5">CGMCC 1.12749</strain>
    </source>
</reference>
<dbReference type="Gene3D" id="2.60.40.10">
    <property type="entry name" value="Immunoglobulins"/>
    <property type="match status" value="1"/>
</dbReference>
<dbReference type="Pfam" id="PF18962">
    <property type="entry name" value="Por_Secre_tail"/>
    <property type="match status" value="1"/>
</dbReference>
<feature type="compositionally biased region" description="Polar residues" evidence="1">
    <location>
        <begin position="126"/>
        <end position="144"/>
    </location>
</feature>
<dbReference type="InterPro" id="IPR044023">
    <property type="entry name" value="Ig_7"/>
</dbReference>
<dbReference type="EMBL" id="BMFP01000002">
    <property type="protein sequence ID" value="GGG11102.1"/>
    <property type="molecule type" value="Genomic_DNA"/>
</dbReference>
<feature type="domain" description="Secretion system C-terminal sorting" evidence="2">
    <location>
        <begin position="491"/>
        <end position="558"/>
    </location>
</feature>
<proteinExistence type="predicted"/>
<name>A0ABQ1W444_9BACT</name>
<keyword evidence="5" id="KW-1185">Reference proteome</keyword>
<evidence type="ECO:0000313" key="4">
    <source>
        <dbReference type="EMBL" id="GGG11102.1"/>
    </source>
</evidence>
<sequence>MKHVYTLKLTKARYSELITTVVVFALVTCTFLFSSVNAFAQTTTLYGPNSFSDNAGINLPTPARGITGIAGGYFRAAGDNGNLQSRGFDGYVVINARQFNLRVGYTYKVTFDGRISSNNNNSPSSVTVVRGSSQTEAGSGASTPLGSVSVTNIGTTFNSYSVSFTVSQDRSGQFLALRVMDTESNNAELYIDNLSIAEACIAPSTPTVTNGSRCGSGTVNVSATGAPTGGKYRFYGSDMGGNFLAESTNGTFVSPFIYSSTTYYVSVVSAAGCESARVPVTATVKPIEFASTEFVKQNLEVGKPGTIKLNSELIDKGHAISITWQAVKNGETTTLGVTDAPAVSPATFEIASAPSSDTYFRAIITPIPSVCYDASSLDVTSQGIVALPVELVSFKALSTKDGVQLNWKTASERDNKGFEVEVSADGKNFRKIAFVESKVGTTSLTQNYSFLDTRATAGTNYYRLKQVDFDGASEYSKTVAVNLALASSAAVYPTLVTSDVTVSLASSDEQVTIAVADMAGKQLLTVQNPTERQVVLPVQQLQQGIYFVTVISGTQKEVFRFVKR</sequence>
<dbReference type="Gene3D" id="2.60.120.260">
    <property type="entry name" value="Galactose-binding domain-like"/>
    <property type="match status" value="1"/>
</dbReference>
<evidence type="ECO:0000259" key="3">
    <source>
        <dbReference type="Pfam" id="PF19081"/>
    </source>
</evidence>
<evidence type="ECO:0000313" key="5">
    <source>
        <dbReference type="Proteomes" id="UP000634043"/>
    </source>
</evidence>
<dbReference type="InterPro" id="IPR026444">
    <property type="entry name" value="Secre_tail"/>
</dbReference>
<dbReference type="InterPro" id="IPR013783">
    <property type="entry name" value="Ig-like_fold"/>
</dbReference>
<feature type="domain" description="Ig-like" evidence="3">
    <location>
        <begin position="203"/>
        <end position="286"/>
    </location>
</feature>
<dbReference type="Proteomes" id="UP000634043">
    <property type="component" value="Unassembled WGS sequence"/>
</dbReference>
<dbReference type="NCBIfam" id="TIGR04183">
    <property type="entry name" value="Por_Secre_tail"/>
    <property type="match status" value="1"/>
</dbReference>
<gene>
    <name evidence="4" type="ORF">GCM10011323_14520</name>
</gene>
<accession>A0ABQ1W444</accession>
<evidence type="ECO:0000256" key="1">
    <source>
        <dbReference type="SAM" id="MobiDB-lite"/>
    </source>
</evidence>
<dbReference type="Pfam" id="PF19081">
    <property type="entry name" value="Ig_7"/>
    <property type="match status" value="1"/>
</dbReference>
<evidence type="ECO:0000259" key="2">
    <source>
        <dbReference type="Pfam" id="PF18962"/>
    </source>
</evidence>